<dbReference type="OrthoDB" id="7062615at2"/>
<proteinExistence type="predicted"/>
<dbReference type="InterPro" id="IPR019253">
    <property type="entry name" value="DUF2244_TM"/>
</dbReference>
<dbReference type="EMBL" id="BAET01000014">
    <property type="protein sequence ID" value="GAB55628.1"/>
    <property type="molecule type" value="Genomic_DNA"/>
</dbReference>
<feature type="transmembrane region" description="Helical" evidence="1">
    <location>
        <begin position="50"/>
        <end position="68"/>
    </location>
</feature>
<dbReference type="AlphaFoldDB" id="H5TBF1"/>
<feature type="transmembrane region" description="Helical" evidence="1">
    <location>
        <begin position="28"/>
        <end position="44"/>
    </location>
</feature>
<accession>H5TBF1</accession>
<evidence type="ECO:0008006" key="4">
    <source>
        <dbReference type="Google" id="ProtNLM"/>
    </source>
</evidence>
<keyword evidence="3" id="KW-1185">Reference proteome</keyword>
<dbReference type="STRING" id="56804.BAE46_10110"/>
<gene>
    <name evidence="2" type="ORF">GPUN_1508</name>
</gene>
<dbReference type="eggNOG" id="COG5488">
    <property type="taxonomic scope" value="Bacteria"/>
</dbReference>
<sequence length="165" mass="19006">MVVTTYNNRSTIITLSPNRSATWQQTKWGIAVMVFVVMTIAIAWSFVGAWIVLPFAGIEVGLFAYLMYRVSIFTHTQQTIYIDPTVVNVEVGYRKKQSLAEMSRAQLNVFYSESENNWELPRIALCTHKHKQEVGEFLNLDDRKKLKDALQSAGLIICRNKWWIS</sequence>
<dbReference type="Proteomes" id="UP000053586">
    <property type="component" value="Unassembled WGS sequence"/>
</dbReference>
<protein>
    <recommendedName>
        <fullName evidence="4">DUF2244 domain-containing protein</fullName>
    </recommendedName>
</protein>
<reference evidence="2 3" key="2">
    <citation type="journal article" date="2017" name="Antonie Van Leeuwenhoek">
        <title>Rhizobium rhizosphaerae sp. nov., a novel species isolated from rice rhizosphere.</title>
        <authorList>
            <person name="Zhao J.J."/>
            <person name="Zhang J."/>
            <person name="Zhang R.J."/>
            <person name="Zhang C.W."/>
            <person name="Yin H.Q."/>
            <person name="Zhang X.X."/>
        </authorList>
    </citation>
    <scope>NUCLEOTIDE SEQUENCE [LARGE SCALE GENOMIC DNA]</scope>
    <source>
        <strain evidence="2 3">ACAM 611</strain>
    </source>
</reference>
<dbReference type="RefSeq" id="WP_006004913.1">
    <property type="nucleotide sequence ID" value="NZ_BAET01000014.1"/>
</dbReference>
<evidence type="ECO:0000256" key="1">
    <source>
        <dbReference type="SAM" id="Phobius"/>
    </source>
</evidence>
<dbReference type="Pfam" id="PF10003">
    <property type="entry name" value="DUF2244"/>
    <property type="match status" value="1"/>
</dbReference>
<keyword evidence="1" id="KW-0812">Transmembrane</keyword>
<reference evidence="2 3" key="1">
    <citation type="journal article" date="2012" name="J. Bacteriol.">
        <title>Genome sequence of proteorhodopsin-containing sea ice bacterium Glaciecola punicea ACAM 611T.</title>
        <authorList>
            <person name="Qin Q.-L."/>
            <person name="Xie B.-B."/>
            <person name="Shu Y.-L."/>
            <person name="Rong J.-C."/>
            <person name="Zhao D.-L."/>
            <person name="Zhang X.-Y."/>
            <person name="Chen X.-L."/>
            <person name="Zhou B.-C."/>
            <person name="Zhanga Y.-Z."/>
        </authorList>
    </citation>
    <scope>NUCLEOTIDE SEQUENCE [LARGE SCALE GENOMIC DNA]</scope>
    <source>
        <strain evidence="2 3">ACAM 611</strain>
    </source>
</reference>
<keyword evidence="1" id="KW-0472">Membrane</keyword>
<keyword evidence="1" id="KW-1133">Transmembrane helix</keyword>
<evidence type="ECO:0000313" key="3">
    <source>
        <dbReference type="Proteomes" id="UP000053586"/>
    </source>
</evidence>
<name>H5TBF1_9ALTE</name>
<comment type="caution">
    <text evidence="2">The sequence shown here is derived from an EMBL/GenBank/DDBJ whole genome shotgun (WGS) entry which is preliminary data.</text>
</comment>
<evidence type="ECO:0000313" key="2">
    <source>
        <dbReference type="EMBL" id="GAB55628.1"/>
    </source>
</evidence>
<organism evidence="2 3">
    <name type="scientific">Glaciecola punicea ACAM 611</name>
    <dbReference type="NCBI Taxonomy" id="1121923"/>
    <lineage>
        <taxon>Bacteria</taxon>
        <taxon>Pseudomonadati</taxon>
        <taxon>Pseudomonadota</taxon>
        <taxon>Gammaproteobacteria</taxon>
        <taxon>Alteromonadales</taxon>
        <taxon>Alteromonadaceae</taxon>
        <taxon>Glaciecola</taxon>
    </lineage>
</organism>